<feature type="signal peptide" evidence="1">
    <location>
        <begin position="1"/>
        <end position="25"/>
    </location>
</feature>
<protein>
    <submittedName>
        <fullName evidence="2">Uncharacterized protein</fullName>
    </submittedName>
</protein>
<dbReference type="AlphaFoldDB" id="A0A5B0LN03"/>
<comment type="caution">
    <text evidence="2">The sequence shown here is derived from an EMBL/GenBank/DDBJ whole genome shotgun (WGS) entry which is preliminary data.</text>
</comment>
<keyword evidence="4" id="KW-1185">Reference proteome</keyword>
<dbReference type="EMBL" id="VSWC01000196">
    <property type="protein sequence ID" value="KAA1065569.1"/>
    <property type="molecule type" value="Genomic_DNA"/>
</dbReference>
<proteinExistence type="predicted"/>
<dbReference type="Proteomes" id="UP000325313">
    <property type="component" value="Unassembled WGS sequence"/>
</dbReference>
<organism evidence="2 4">
    <name type="scientific">Puccinia graminis f. sp. tritici</name>
    <dbReference type="NCBI Taxonomy" id="56615"/>
    <lineage>
        <taxon>Eukaryota</taxon>
        <taxon>Fungi</taxon>
        <taxon>Dikarya</taxon>
        <taxon>Basidiomycota</taxon>
        <taxon>Pucciniomycotina</taxon>
        <taxon>Pucciniomycetes</taxon>
        <taxon>Pucciniales</taxon>
        <taxon>Pucciniaceae</taxon>
        <taxon>Puccinia</taxon>
    </lineage>
</organism>
<name>A0A5B0LN03_PUCGR</name>
<accession>A0A5B0LN03</accession>
<keyword evidence="1" id="KW-0732">Signal</keyword>
<evidence type="ECO:0000256" key="1">
    <source>
        <dbReference type="SAM" id="SignalP"/>
    </source>
</evidence>
<feature type="chain" id="PRO_5033473331" evidence="1">
    <location>
        <begin position="26"/>
        <end position="574"/>
    </location>
</feature>
<evidence type="ECO:0000313" key="3">
    <source>
        <dbReference type="EMBL" id="KAA1079986.1"/>
    </source>
</evidence>
<reference evidence="4 5" key="1">
    <citation type="submission" date="2019-05" db="EMBL/GenBank/DDBJ databases">
        <title>Emergence of the Ug99 lineage of the wheat stem rust pathogen through somatic hybridization.</title>
        <authorList>
            <person name="Li F."/>
            <person name="Upadhyaya N.M."/>
            <person name="Sperschneider J."/>
            <person name="Matny O."/>
            <person name="Nguyen-Phuc H."/>
            <person name="Mago R."/>
            <person name="Raley C."/>
            <person name="Miller M.E."/>
            <person name="Silverstein K.A.T."/>
            <person name="Henningsen E."/>
            <person name="Hirsch C.D."/>
            <person name="Visser B."/>
            <person name="Pretorius Z.A."/>
            <person name="Steffenson B.J."/>
            <person name="Schwessinger B."/>
            <person name="Dodds P.N."/>
            <person name="Figueroa M."/>
        </authorList>
    </citation>
    <scope>NUCLEOTIDE SEQUENCE [LARGE SCALE GENOMIC DNA]</scope>
    <source>
        <strain evidence="2">21-0</strain>
        <strain evidence="3 5">Ug99</strain>
    </source>
</reference>
<evidence type="ECO:0000313" key="4">
    <source>
        <dbReference type="Proteomes" id="UP000324748"/>
    </source>
</evidence>
<gene>
    <name evidence="2" type="ORF">PGT21_003554</name>
    <name evidence="3" type="ORF">PGTUg99_018168</name>
</gene>
<dbReference type="EMBL" id="VDEP01000443">
    <property type="protein sequence ID" value="KAA1079986.1"/>
    <property type="molecule type" value="Genomic_DNA"/>
</dbReference>
<dbReference type="Proteomes" id="UP000324748">
    <property type="component" value="Unassembled WGS sequence"/>
</dbReference>
<evidence type="ECO:0000313" key="2">
    <source>
        <dbReference type="EMBL" id="KAA1065569.1"/>
    </source>
</evidence>
<evidence type="ECO:0000313" key="5">
    <source>
        <dbReference type="Proteomes" id="UP000325313"/>
    </source>
</evidence>
<sequence length="574" mass="66944">MRVELGHQKALAFLVSLCIIKEIQCIPFHSWLGTKGSSSAPLIEKNQKQTAQEQLPIISQIHSWIGGVETQAGYLSQHNHIESIDHTLPEFLTEPLLDTTAKRLSVALILGKPSYSPTLEETKSIEKHISSIPQLQYAGKMKSRVEVVEPLPKFEQRQILMQEDMKSLRDSLKRLIRCPKSPVNGYVNPGEYLNLFNLNRYDVVYIELDEIHRLMQKKIASLDLNENNNLISAHDSTGLHEESETICTDIIRKLVVLLCRTERFIISEVKLNPLNFRRLVCETIYYFKKHQLIAPEQLGPLLTTREASQAFSIHIIQSYIKYYGDPKYWLPLNGKNILKSWHQFSCGNIFEGINPLDNQRFLFHFNKAVLGYYQYYPREQLNTDLKHQMDKFKSSIFAEFEEKYTKHSKESEEGHYVMNYDPSTMYQLVLFFKDINRFGLHHSELAHLFQVIEAFDIHILNEFEEDKDFRTKFDMMSLSTQFLSKLENIQIYLKTRLDKEHMVKSIFDQPSISIALMEELEILAKYLKIIESEYHQTTGDISSYSFIYAYCQHGLIKTSIEYVKSMILELADKL</sequence>